<accession>A0A7J0EFX8</accession>
<dbReference type="PANTHER" id="PTHR34105">
    <property type="entry name" value="PROLINE-, GLUTAMIC ACID- AND LEUCINE-RICH PROTEIN 1"/>
    <property type="match status" value="1"/>
</dbReference>
<dbReference type="GO" id="GO:0005634">
    <property type="term" value="C:nucleus"/>
    <property type="evidence" value="ECO:0007669"/>
    <property type="project" value="TreeGrafter"/>
</dbReference>
<sequence>MEVVQKLDREGATGKIVVLKKKTKLWKIVPSTIVLTIFMSSGPSLNFLLPEIFSSAETFDEWFQISGEMTSRRLFSNFTRKELFVCCAPLQLSFHLPSIDVMTVYAEAAIVSKIMSGKCSVKMLKELGHCLALLPKSRGDEDSWSLMMQKILLSINVHLNDTFQGVEEGKDPPLPLGVHSTGEASDQRIKRPERLQMSSVSTLMRCCCTMLTSPYPV</sequence>
<protein>
    <submittedName>
        <fullName evidence="2">Chromatin-remodeling protein 11</fullName>
    </submittedName>
</protein>
<evidence type="ECO:0000313" key="2">
    <source>
        <dbReference type="EMBL" id="GFY85262.1"/>
    </source>
</evidence>
<organism evidence="2 3">
    <name type="scientific">Actinidia rufa</name>
    <dbReference type="NCBI Taxonomy" id="165716"/>
    <lineage>
        <taxon>Eukaryota</taxon>
        <taxon>Viridiplantae</taxon>
        <taxon>Streptophyta</taxon>
        <taxon>Embryophyta</taxon>
        <taxon>Tracheophyta</taxon>
        <taxon>Spermatophyta</taxon>
        <taxon>Magnoliopsida</taxon>
        <taxon>eudicotyledons</taxon>
        <taxon>Gunneridae</taxon>
        <taxon>Pentapetalae</taxon>
        <taxon>asterids</taxon>
        <taxon>Ericales</taxon>
        <taxon>Actinidiaceae</taxon>
        <taxon>Actinidia</taxon>
    </lineage>
</organism>
<dbReference type="OrthoDB" id="20900at2759"/>
<keyword evidence="3" id="KW-1185">Reference proteome</keyword>
<gene>
    <name evidence="2" type="ORF">Acr_03g0020360</name>
</gene>
<dbReference type="EMBL" id="BJWL01000003">
    <property type="protein sequence ID" value="GFY85262.1"/>
    <property type="molecule type" value="Genomic_DNA"/>
</dbReference>
<dbReference type="GO" id="GO:0006364">
    <property type="term" value="P:rRNA processing"/>
    <property type="evidence" value="ECO:0007669"/>
    <property type="project" value="TreeGrafter"/>
</dbReference>
<proteinExistence type="predicted"/>
<dbReference type="AlphaFoldDB" id="A0A7J0EFX8"/>
<reference evidence="2 3" key="1">
    <citation type="submission" date="2019-07" db="EMBL/GenBank/DDBJ databases">
        <title>De Novo Assembly of kiwifruit Actinidia rufa.</title>
        <authorList>
            <person name="Sugita-Konishi S."/>
            <person name="Sato K."/>
            <person name="Mori E."/>
            <person name="Abe Y."/>
            <person name="Kisaki G."/>
            <person name="Hamano K."/>
            <person name="Suezawa K."/>
            <person name="Otani M."/>
            <person name="Fukuda T."/>
            <person name="Manabe T."/>
            <person name="Gomi K."/>
            <person name="Tabuchi M."/>
            <person name="Akimitsu K."/>
            <person name="Kataoka I."/>
        </authorList>
    </citation>
    <scope>NUCLEOTIDE SEQUENCE [LARGE SCALE GENOMIC DNA]</scope>
    <source>
        <strain evidence="3">cv. Fuchu</strain>
    </source>
</reference>
<dbReference type="Proteomes" id="UP000585474">
    <property type="component" value="Unassembled WGS sequence"/>
</dbReference>
<feature type="region of interest" description="Disordered" evidence="1">
    <location>
        <begin position="168"/>
        <end position="189"/>
    </location>
</feature>
<dbReference type="PANTHER" id="PTHR34105:SF1">
    <property type="entry name" value="PROLINE-, GLUTAMIC ACID- AND LEUCINE-RICH PROTEIN 1"/>
    <property type="match status" value="1"/>
</dbReference>
<name>A0A7J0EFX8_9ERIC</name>
<comment type="caution">
    <text evidence="2">The sequence shown here is derived from an EMBL/GenBank/DDBJ whole genome shotgun (WGS) entry which is preliminary data.</text>
</comment>
<evidence type="ECO:0000256" key="1">
    <source>
        <dbReference type="SAM" id="MobiDB-lite"/>
    </source>
</evidence>
<evidence type="ECO:0000313" key="3">
    <source>
        <dbReference type="Proteomes" id="UP000585474"/>
    </source>
</evidence>